<evidence type="ECO:0000313" key="2">
    <source>
        <dbReference type="EMBL" id="OIJ92080.1"/>
    </source>
</evidence>
<dbReference type="Proteomes" id="UP000179935">
    <property type="component" value="Unassembled WGS sequence"/>
</dbReference>
<dbReference type="AlphaFoldDB" id="A0A1S2PEK5"/>
<reference evidence="2 3" key="1">
    <citation type="submission" date="2016-10" db="EMBL/GenBank/DDBJ databases">
        <title>Genome sequence of Streptomyces sp. MUSC 93.</title>
        <authorList>
            <person name="Lee L.-H."/>
            <person name="Ser H.-L."/>
            <person name="Law J.W.-F."/>
        </authorList>
    </citation>
    <scope>NUCLEOTIDE SEQUENCE [LARGE SCALE GENOMIC DNA]</scope>
    <source>
        <strain evidence="2 3">MUSC 93</strain>
    </source>
</reference>
<proteinExistence type="predicted"/>
<name>A0A1S2PEK5_9ACTN</name>
<gene>
    <name evidence="2" type="ORF">BIV24_15160</name>
</gene>
<feature type="compositionally biased region" description="Gly residues" evidence="1">
    <location>
        <begin position="1"/>
        <end position="10"/>
    </location>
</feature>
<feature type="region of interest" description="Disordered" evidence="1">
    <location>
        <begin position="1"/>
        <end position="22"/>
    </location>
</feature>
<evidence type="ECO:0000313" key="3">
    <source>
        <dbReference type="Proteomes" id="UP000179935"/>
    </source>
</evidence>
<evidence type="ECO:0000256" key="1">
    <source>
        <dbReference type="SAM" id="MobiDB-lite"/>
    </source>
</evidence>
<comment type="caution">
    <text evidence="2">The sequence shown here is derived from an EMBL/GenBank/DDBJ whole genome shotgun (WGS) entry which is preliminary data.</text>
</comment>
<protein>
    <submittedName>
        <fullName evidence="2">Uncharacterized protein</fullName>
    </submittedName>
</protein>
<keyword evidence="3" id="KW-1185">Reference proteome</keyword>
<sequence length="70" mass="7512">MKGVGAGRGYPEGEAGADGFEPARVRRVRASRRCCPSARSLSKLKTASAQELAEAALTMTSVEWQKVYLP</sequence>
<accession>A0A1S2PEK5</accession>
<organism evidence="2 3">
    <name type="scientific">Streptomyces colonosanans</name>
    <dbReference type="NCBI Taxonomy" id="1428652"/>
    <lineage>
        <taxon>Bacteria</taxon>
        <taxon>Bacillati</taxon>
        <taxon>Actinomycetota</taxon>
        <taxon>Actinomycetes</taxon>
        <taxon>Kitasatosporales</taxon>
        <taxon>Streptomycetaceae</taxon>
        <taxon>Streptomyces</taxon>
    </lineage>
</organism>
<dbReference type="EMBL" id="MLYP01000039">
    <property type="protein sequence ID" value="OIJ92080.1"/>
    <property type="molecule type" value="Genomic_DNA"/>
</dbReference>